<dbReference type="Pfam" id="PF00270">
    <property type="entry name" value="DEAD"/>
    <property type="match status" value="1"/>
</dbReference>
<name>A0A8H8A1N5_9FUNG</name>
<keyword evidence="4" id="KW-1185">Reference proteome</keyword>
<comment type="caution">
    <text evidence="3">The sequence shown here is derived from an EMBL/GenBank/DDBJ whole genome shotgun (WGS) entry which is preliminary data.</text>
</comment>
<dbReference type="OrthoDB" id="416741at2759"/>
<evidence type="ECO:0000313" key="4">
    <source>
        <dbReference type="Proteomes" id="UP000673691"/>
    </source>
</evidence>
<dbReference type="GO" id="GO:0005524">
    <property type="term" value="F:ATP binding"/>
    <property type="evidence" value="ECO:0007669"/>
    <property type="project" value="InterPro"/>
</dbReference>
<gene>
    <name evidence="3" type="ORF">BJ554DRAFT_715</name>
</gene>
<dbReference type="InterPro" id="IPR014001">
    <property type="entry name" value="Helicase_ATP-bd"/>
</dbReference>
<protein>
    <recommendedName>
        <fullName evidence="2">Helicase ATP-binding domain-containing protein</fullName>
    </recommendedName>
</protein>
<sequence length="550" mass="59376">MTLEPGDSAAAAGAAPRGCQFKRETARAAGEVDAAASLGCGEQTVDRTRGPAGDGGGADGAVGSEVPAPLAASTRAPDAGPAPSTEIAPEIAADGADPEILREDRDGGADGADGAETPEDSVKSSSEKGTPGAGVCPANRAATANSEGAGEVRLPQTAQGAKAFTIDGRAVPDVDESIVDFHPNGTLRSQRELEVLVPEEYKTASGMVPRSYQLELFQRALRGNCIAVLDTGSGKTFVAVLLVKHMFSEELVRRKSTKQVVHQQARVLRANTPAVVRELSGGMDLDLESWNVEMWQMEFEVTDIFVCTPHVLLSMLRKAFMMMEKVGCFAGAVNGLYRAGETDLELEQNLSARVFTATRGEDVLQFMYRPEEDVIRYAAPRKYEACESPLYEELVAKLSRISNSKVKRMLSDADWTFKNLGPWAGTHVLVTALRDTEVNTLDKLPSSVSNKGGNKAESGEDEGASRWRKEGPNVNPFTEEEMKYLHEAIDTRDSRPELAPRMNENSLSPKLMTVLKVLQSFSLVPEFRGRIFYGSCCSLCFCRADMQLAE</sequence>
<dbReference type="InterPro" id="IPR011545">
    <property type="entry name" value="DEAD/DEAH_box_helicase_dom"/>
</dbReference>
<dbReference type="Gene3D" id="3.40.50.300">
    <property type="entry name" value="P-loop containing nucleotide triphosphate hydrolases"/>
    <property type="match status" value="1"/>
</dbReference>
<dbReference type="GO" id="GO:0005737">
    <property type="term" value="C:cytoplasm"/>
    <property type="evidence" value="ECO:0007669"/>
    <property type="project" value="TreeGrafter"/>
</dbReference>
<dbReference type="AlphaFoldDB" id="A0A8H8A1N5"/>
<accession>A0A8H8A1N5</accession>
<dbReference type="InterPro" id="IPR051363">
    <property type="entry name" value="RLR_Helicase"/>
</dbReference>
<feature type="region of interest" description="Disordered" evidence="1">
    <location>
        <begin position="25"/>
        <end position="156"/>
    </location>
</feature>
<feature type="domain" description="Helicase ATP-binding" evidence="2">
    <location>
        <begin position="216"/>
        <end position="377"/>
    </location>
</feature>
<evidence type="ECO:0000313" key="3">
    <source>
        <dbReference type="EMBL" id="KAG5463247.1"/>
    </source>
</evidence>
<feature type="region of interest" description="Disordered" evidence="1">
    <location>
        <begin position="443"/>
        <end position="474"/>
    </location>
</feature>
<dbReference type="EMBL" id="JAEFCI010000906">
    <property type="protein sequence ID" value="KAG5463247.1"/>
    <property type="molecule type" value="Genomic_DNA"/>
</dbReference>
<dbReference type="PANTHER" id="PTHR14074">
    <property type="entry name" value="HELICASE WITH DEATH DOMAIN-RELATED"/>
    <property type="match status" value="1"/>
</dbReference>
<reference evidence="3 4" key="1">
    <citation type="journal article" name="Sci. Rep.">
        <title>Genome-scale phylogenetic analyses confirm Olpidium as the closest living zoosporic fungus to the non-flagellated, terrestrial fungi.</title>
        <authorList>
            <person name="Chang Y."/>
            <person name="Rochon D."/>
            <person name="Sekimoto S."/>
            <person name="Wang Y."/>
            <person name="Chovatia M."/>
            <person name="Sandor L."/>
            <person name="Salamov A."/>
            <person name="Grigoriev I.V."/>
            <person name="Stajich J.E."/>
            <person name="Spatafora J.W."/>
        </authorList>
    </citation>
    <scope>NUCLEOTIDE SEQUENCE [LARGE SCALE GENOMIC DNA]</scope>
    <source>
        <strain evidence="3">S191</strain>
    </source>
</reference>
<proteinExistence type="predicted"/>
<organism evidence="3 4">
    <name type="scientific">Olpidium bornovanus</name>
    <dbReference type="NCBI Taxonomy" id="278681"/>
    <lineage>
        <taxon>Eukaryota</taxon>
        <taxon>Fungi</taxon>
        <taxon>Fungi incertae sedis</taxon>
        <taxon>Olpidiomycota</taxon>
        <taxon>Olpidiomycotina</taxon>
        <taxon>Olpidiomycetes</taxon>
        <taxon>Olpidiales</taxon>
        <taxon>Olpidiaceae</taxon>
        <taxon>Olpidium</taxon>
    </lineage>
</organism>
<evidence type="ECO:0000259" key="2">
    <source>
        <dbReference type="PROSITE" id="PS51192"/>
    </source>
</evidence>
<feature type="compositionally biased region" description="Basic and acidic residues" evidence="1">
    <location>
        <begin position="99"/>
        <end position="108"/>
    </location>
</feature>
<evidence type="ECO:0000256" key="1">
    <source>
        <dbReference type="SAM" id="MobiDB-lite"/>
    </source>
</evidence>
<dbReference type="SUPFAM" id="SSF52540">
    <property type="entry name" value="P-loop containing nucleoside triphosphate hydrolases"/>
    <property type="match status" value="1"/>
</dbReference>
<dbReference type="InterPro" id="IPR027417">
    <property type="entry name" value="P-loop_NTPase"/>
</dbReference>
<dbReference type="GO" id="GO:0003676">
    <property type="term" value="F:nucleic acid binding"/>
    <property type="evidence" value="ECO:0007669"/>
    <property type="project" value="InterPro"/>
</dbReference>
<dbReference type="Proteomes" id="UP000673691">
    <property type="component" value="Unassembled WGS sequence"/>
</dbReference>
<dbReference type="PROSITE" id="PS51192">
    <property type="entry name" value="HELICASE_ATP_BIND_1"/>
    <property type="match status" value="1"/>
</dbReference>
<dbReference type="PANTHER" id="PTHR14074:SF16">
    <property type="entry name" value="ANTIVIRAL INNATE IMMUNE RESPONSE RECEPTOR RIG-I"/>
    <property type="match status" value="1"/>
</dbReference>